<sequence>MAVYVDNMNAKADVPNGAKVVRGVWCHMTADTSEELLVMADKIGMRRSWVQYPGTWKEHFDVTLSKRKLAVSAGALEVSMRDGVIASRQRWEAAHPEASRGLIARLTIHDEAQILDPSTPT</sequence>
<proteinExistence type="predicted"/>
<dbReference type="EMBL" id="NBXB01000045">
    <property type="protein sequence ID" value="RFA12141.1"/>
    <property type="molecule type" value="Genomic_DNA"/>
</dbReference>
<gene>
    <name evidence="2" type="ORF">B7R22_17065</name>
</gene>
<evidence type="ECO:0000313" key="2">
    <source>
        <dbReference type="EMBL" id="RFA12141.1"/>
    </source>
</evidence>
<dbReference type="AlphaFoldDB" id="A0A3E0VR16"/>
<evidence type="ECO:0000313" key="3">
    <source>
        <dbReference type="Proteomes" id="UP000256541"/>
    </source>
</evidence>
<evidence type="ECO:0000259" key="1">
    <source>
        <dbReference type="Pfam" id="PF13223"/>
    </source>
</evidence>
<comment type="caution">
    <text evidence="2">The sequence shown here is derived from an EMBL/GenBank/DDBJ whole genome shotgun (WGS) entry which is preliminary data.</text>
</comment>
<reference evidence="2 3" key="1">
    <citation type="submission" date="2017-04" db="EMBL/GenBank/DDBJ databases">
        <title>Comparative genome analysis of Subtercola boreus.</title>
        <authorList>
            <person name="Cho Y.-J."/>
            <person name="Cho A."/>
            <person name="Kim O.-S."/>
            <person name="Lee J.-I."/>
        </authorList>
    </citation>
    <scope>NUCLEOTIDE SEQUENCE [LARGE SCALE GENOMIC DNA]</scope>
    <source>
        <strain evidence="2 3">P27479</strain>
    </source>
</reference>
<dbReference type="InterPro" id="IPR025109">
    <property type="entry name" value="DUF4031"/>
</dbReference>
<feature type="domain" description="DUF4031" evidence="1">
    <location>
        <begin position="3"/>
        <end position="86"/>
    </location>
</feature>
<name>A0A3E0VR16_9MICO</name>
<accession>A0A3E0VR16</accession>
<protein>
    <recommendedName>
        <fullName evidence="1">DUF4031 domain-containing protein</fullName>
    </recommendedName>
</protein>
<dbReference type="Pfam" id="PF13223">
    <property type="entry name" value="DUF4031"/>
    <property type="match status" value="1"/>
</dbReference>
<dbReference type="OrthoDB" id="9808993at2"/>
<dbReference type="RefSeq" id="WP_116412917.1">
    <property type="nucleotide sequence ID" value="NZ_NBXB01000045.1"/>
</dbReference>
<dbReference type="Proteomes" id="UP000256541">
    <property type="component" value="Unassembled WGS sequence"/>
</dbReference>
<organism evidence="2 3">
    <name type="scientific">Subtercola boreus</name>
    <dbReference type="NCBI Taxonomy" id="120213"/>
    <lineage>
        <taxon>Bacteria</taxon>
        <taxon>Bacillati</taxon>
        <taxon>Actinomycetota</taxon>
        <taxon>Actinomycetes</taxon>
        <taxon>Micrococcales</taxon>
        <taxon>Microbacteriaceae</taxon>
        <taxon>Subtercola</taxon>
    </lineage>
</organism>